<gene>
    <name evidence="2" type="ORF">QTG54_008419</name>
</gene>
<protein>
    <submittedName>
        <fullName evidence="2">Methyltransferase</fullName>
        <ecNumber evidence="2">2.1.1.-</ecNumber>
    </submittedName>
</protein>
<dbReference type="GO" id="GO:0008168">
    <property type="term" value="F:methyltransferase activity"/>
    <property type="evidence" value="ECO:0007669"/>
    <property type="project" value="UniProtKB-KW"/>
</dbReference>
<name>A0AAD8Y7Y7_9STRA</name>
<feature type="domain" description="Methyltransferase" evidence="1">
    <location>
        <begin position="45"/>
        <end position="268"/>
    </location>
</feature>
<dbReference type="InterPro" id="IPR025714">
    <property type="entry name" value="Methyltranfer_dom"/>
</dbReference>
<comment type="caution">
    <text evidence="2">The sequence shown here is derived from an EMBL/GenBank/DDBJ whole genome shotgun (WGS) entry which is preliminary data.</text>
</comment>
<dbReference type="Pfam" id="PF13383">
    <property type="entry name" value="Methyltransf_22"/>
    <property type="match status" value="1"/>
</dbReference>
<sequence>MLSVNETFEELHKASKMWLTNLPQHRLKAADDQYKAHDHQKFFPFESMGTCNEISCIGGKCSADTSKIACGISNLRRLDSCIVYSIGGNNHWEFELDILEKTNCEVHTFDCSGPVQRFVKPENDRLHFHHICLGATRSAGPLAEGKPCTREKELCGETWTMTDIQSHFSHKQIDLLKLDIEGWEWTIFDQDYAAAALGLNLPMQLLMEVHYCVPGRRNPRLECRVQHNYTLETASDVARFQSHLLKNGYVVVNRDDNPSCPHCTELTLLRVSC</sequence>
<proteinExistence type="predicted"/>
<keyword evidence="2" id="KW-0808">Transferase</keyword>
<evidence type="ECO:0000313" key="3">
    <source>
        <dbReference type="Proteomes" id="UP001224775"/>
    </source>
</evidence>
<organism evidence="2 3">
    <name type="scientific">Skeletonema marinoi</name>
    <dbReference type="NCBI Taxonomy" id="267567"/>
    <lineage>
        <taxon>Eukaryota</taxon>
        <taxon>Sar</taxon>
        <taxon>Stramenopiles</taxon>
        <taxon>Ochrophyta</taxon>
        <taxon>Bacillariophyta</taxon>
        <taxon>Coscinodiscophyceae</taxon>
        <taxon>Thalassiosirophycidae</taxon>
        <taxon>Thalassiosirales</taxon>
        <taxon>Skeletonemataceae</taxon>
        <taxon>Skeletonema</taxon>
        <taxon>Skeletonema marinoi-dohrnii complex</taxon>
    </lineage>
</organism>
<reference evidence="2" key="1">
    <citation type="submission" date="2023-06" db="EMBL/GenBank/DDBJ databases">
        <title>Survivors Of The Sea: Transcriptome response of Skeletonema marinoi to long-term dormancy.</title>
        <authorList>
            <person name="Pinder M.I.M."/>
            <person name="Kourtchenko O."/>
            <person name="Robertson E.K."/>
            <person name="Larsson T."/>
            <person name="Maumus F."/>
            <person name="Osuna-Cruz C.M."/>
            <person name="Vancaester E."/>
            <person name="Stenow R."/>
            <person name="Vandepoele K."/>
            <person name="Ploug H."/>
            <person name="Bruchert V."/>
            <person name="Godhe A."/>
            <person name="Topel M."/>
        </authorList>
    </citation>
    <scope>NUCLEOTIDE SEQUENCE</scope>
    <source>
        <strain evidence="2">R05AC</strain>
    </source>
</reference>
<dbReference type="AlphaFoldDB" id="A0AAD8Y7Y7"/>
<dbReference type="Proteomes" id="UP001224775">
    <property type="component" value="Unassembled WGS sequence"/>
</dbReference>
<dbReference type="InterPro" id="IPR026913">
    <property type="entry name" value="METTL24"/>
</dbReference>
<accession>A0AAD8Y7Y7</accession>
<dbReference type="EMBL" id="JATAAI010000014">
    <property type="protein sequence ID" value="KAK1741167.1"/>
    <property type="molecule type" value="Genomic_DNA"/>
</dbReference>
<dbReference type="PANTHER" id="PTHR32026:SF10">
    <property type="entry name" value="METHYLTRANSFERASE-LIKE PROTEIN 24-RELATED"/>
    <property type="match status" value="1"/>
</dbReference>
<dbReference type="PANTHER" id="PTHR32026">
    <property type="entry name" value="METHYLTRANSFERASE-LIKE PROTEIN 24"/>
    <property type="match status" value="1"/>
</dbReference>
<evidence type="ECO:0000259" key="1">
    <source>
        <dbReference type="Pfam" id="PF13383"/>
    </source>
</evidence>
<evidence type="ECO:0000313" key="2">
    <source>
        <dbReference type="EMBL" id="KAK1741167.1"/>
    </source>
</evidence>
<keyword evidence="2" id="KW-0489">Methyltransferase</keyword>
<dbReference type="EC" id="2.1.1.-" evidence="2"/>
<dbReference type="GO" id="GO:0032259">
    <property type="term" value="P:methylation"/>
    <property type="evidence" value="ECO:0007669"/>
    <property type="project" value="UniProtKB-KW"/>
</dbReference>
<keyword evidence="3" id="KW-1185">Reference proteome</keyword>